<feature type="region of interest" description="Disordered" evidence="1">
    <location>
        <begin position="1"/>
        <end position="33"/>
    </location>
</feature>
<protein>
    <recommendedName>
        <fullName evidence="2">Hedgehog/Intein (Hint) domain-containing protein</fullName>
    </recommendedName>
</protein>
<comment type="caution">
    <text evidence="3">The sequence shown here is derived from an EMBL/GenBank/DDBJ whole genome shotgun (WGS) entry which is preliminary data.</text>
</comment>
<dbReference type="AlphaFoldDB" id="A0A845M5X3"/>
<name>A0A845M5X3_9RHOB</name>
<organism evidence="3 4">
    <name type="scientific">Maritimibacter harenae</name>
    <dbReference type="NCBI Taxonomy" id="2606218"/>
    <lineage>
        <taxon>Bacteria</taxon>
        <taxon>Pseudomonadati</taxon>
        <taxon>Pseudomonadota</taxon>
        <taxon>Alphaproteobacteria</taxon>
        <taxon>Rhodobacterales</taxon>
        <taxon>Roseobacteraceae</taxon>
        <taxon>Maritimibacter</taxon>
    </lineage>
</organism>
<proteinExistence type="predicted"/>
<evidence type="ECO:0000256" key="1">
    <source>
        <dbReference type="SAM" id="MobiDB-lite"/>
    </source>
</evidence>
<dbReference type="EMBL" id="WTUX01000011">
    <property type="protein sequence ID" value="MZR13107.1"/>
    <property type="molecule type" value="Genomic_DNA"/>
</dbReference>
<accession>A0A845M5X3</accession>
<dbReference type="SUPFAM" id="SSF51294">
    <property type="entry name" value="Hedgehog/intein (Hint) domain"/>
    <property type="match status" value="1"/>
</dbReference>
<gene>
    <name evidence="3" type="ORF">GQE99_08755</name>
</gene>
<evidence type="ECO:0000259" key="2">
    <source>
        <dbReference type="Pfam" id="PF13403"/>
    </source>
</evidence>
<feature type="domain" description="Hedgehog/Intein (Hint)" evidence="2">
    <location>
        <begin position="38"/>
        <end position="184"/>
    </location>
</feature>
<dbReference type="InterPro" id="IPR028992">
    <property type="entry name" value="Hedgehog/Intein_dom"/>
</dbReference>
<reference evidence="3 4" key="1">
    <citation type="submission" date="2019-12" db="EMBL/GenBank/DDBJ databases">
        <title>Maritimibacter sp. nov. sp. isolated from sea sand.</title>
        <authorList>
            <person name="Kim J."/>
            <person name="Jeong S.E."/>
            <person name="Jung H.S."/>
            <person name="Jeon C.O."/>
        </authorList>
    </citation>
    <scope>NUCLEOTIDE SEQUENCE [LARGE SCALE GENOMIC DNA]</scope>
    <source>
        <strain evidence="3 4">DP07</strain>
    </source>
</reference>
<evidence type="ECO:0000313" key="4">
    <source>
        <dbReference type="Proteomes" id="UP000467322"/>
    </source>
</evidence>
<keyword evidence="4" id="KW-1185">Reference proteome</keyword>
<dbReference type="Pfam" id="PF13403">
    <property type="entry name" value="Hint_2"/>
    <property type="match status" value="1"/>
</dbReference>
<dbReference type="InterPro" id="IPR036844">
    <property type="entry name" value="Hint_dom_sf"/>
</dbReference>
<evidence type="ECO:0000313" key="3">
    <source>
        <dbReference type="EMBL" id="MZR13107.1"/>
    </source>
</evidence>
<dbReference type="RefSeq" id="WP_161351214.1">
    <property type="nucleotide sequence ID" value="NZ_WTUX01000011.1"/>
</dbReference>
<dbReference type="Proteomes" id="UP000467322">
    <property type="component" value="Unassembled WGS sequence"/>
</dbReference>
<sequence>MLYFRSPAADSDTDLGLGLTEARDGRSTSPLSTFSTTGFAPSVVIDTARGSVLARDLEPGDKIITRDHGLVPVRWVGESMEVYDGDAAEDGSPRGPVRVKAGALGTDPDAGNVVLNAGHRVLVRNPLNELYFGTDEVIAAIGDLTHLDGVDVVPRSVMRFRHVLLDTHELVRANGIWVESFAPDMWAMRIGFPEQWADITECLPRLRYENGEANYITPRMTLDAREARMMDAA</sequence>